<reference evidence="1 2" key="1">
    <citation type="submission" date="2020-02" db="EMBL/GenBank/DDBJ databases">
        <authorList>
            <person name="Ferguson B K."/>
        </authorList>
    </citation>
    <scope>NUCLEOTIDE SEQUENCE [LARGE SCALE GENOMIC DNA]</scope>
</reference>
<name>A0A6H5IVG6_9HYME</name>
<sequence length="217" mass="23541">MRGGCSNSSSSIATLLAATCTDDAVECRSVRLEDKRRPRAAQALRTSPWRQLERRVAAMQLFALTGRCVSRSTREATCTRRSSHALCSFADAADAADPPSSAGYRPRRSPIIRVQLGTLLTSYVLFCSAVVQQSEWASGQVRSSHVKTPVASSLAEPTTSDELRVTNKMAVQNFESPSTSCGAEHDVRIIHTSTHTVHRYAHTHTHCQSASSHIGSS</sequence>
<protein>
    <submittedName>
        <fullName evidence="1">Uncharacterized protein</fullName>
    </submittedName>
</protein>
<organism evidence="1 2">
    <name type="scientific">Trichogramma brassicae</name>
    <dbReference type="NCBI Taxonomy" id="86971"/>
    <lineage>
        <taxon>Eukaryota</taxon>
        <taxon>Metazoa</taxon>
        <taxon>Ecdysozoa</taxon>
        <taxon>Arthropoda</taxon>
        <taxon>Hexapoda</taxon>
        <taxon>Insecta</taxon>
        <taxon>Pterygota</taxon>
        <taxon>Neoptera</taxon>
        <taxon>Endopterygota</taxon>
        <taxon>Hymenoptera</taxon>
        <taxon>Apocrita</taxon>
        <taxon>Proctotrupomorpha</taxon>
        <taxon>Chalcidoidea</taxon>
        <taxon>Trichogrammatidae</taxon>
        <taxon>Trichogramma</taxon>
    </lineage>
</organism>
<evidence type="ECO:0000313" key="2">
    <source>
        <dbReference type="Proteomes" id="UP000479190"/>
    </source>
</evidence>
<evidence type="ECO:0000313" key="1">
    <source>
        <dbReference type="EMBL" id="CAB0041620.1"/>
    </source>
</evidence>
<keyword evidence="2" id="KW-1185">Reference proteome</keyword>
<dbReference type="EMBL" id="CADCXV010001127">
    <property type="protein sequence ID" value="CAB0041620.1"/>
    <property type="molecule type" value="Genomic_DNA"/>
</dbReference>
<gene>
    <name evidence="1" type="ORF">TBRA_LOCUS13286</name>
</gene>
<accession>A0A6H5IVG6</accession>
<dbReference type="Proteomes" id="UP000479190">
    <property type="component" value="Unassembled WGS sequence"/>
</dbReference>
<dbReference type="AlphaFoldDB" id="A0A6H5IVG6"/>
<proteinExistence type="predicted"/>